<dbReference type="AlphaFoldDB" id="A0A1F6DHG2"/>
<protein>
    <recommendedName>
        <fullName evidence="4">Type 4 fimbrial biogenesis protein PilX N-terminal domain-containing protein</fullName>
    </recommendedName>
</protein>
<sequence length="166" mass="17978">MSKKASTEQGYVLLLAVLVSTIVMTLGTLIAGFVRHDLALAGAADESDVAFYAATSMMNCGQFYEFNPKHKGYFNPTTDLDGRELTCFDTTATYGNGTGIPSGDLQEYEFNWTTGSGQELCSILQVVKTAETSGISTRMIARGYNVPCNVVTKRADAVERVIEANY</sequence>
<dbReference type="Proteomes" id="UP000178794">
    <property type="component" value="Unassembled WGS sequence"/>
</dbReference>
<organism evidence="2 3">
    <name type="scientific">Candidatus Kaiserbacteria bacterium RIFCSPHIGHO2_02_FULL_50_50</name>
    <dbReference type="NCBI Taxonomy" id="1798492"/>
    <lineage>
        <taxon>Bacteria</taxon>
        <taxon>Candidatus Kaiseribacteriota</taxon>
    </lineage>
</organism>
<evidence type="ECO:0000313" key="3">
    <source>
        <dbReference type="Proteomes" id="UP000178794"/>
    </source>
</evidence>
<accession>A0A1F6DHG2</accession>
<dbReference type="STRING" id="1798492.A3C89_02360"/>
<gene>
    <name evidence="2" type="ORF">A3C89_02360</name>
</gene>
<feature type="transmembrane region" description="Helical" evidence="1">
    <location>
        <begin position="12"/>
        <end position="34"/>
    </location>
</feature>
<proteinExistence type="predicted"/>
<keyword evidence="1" id="KW-1133">Transmembrane helix</keyword>
<evidence type="ECO:0008006" key="4">
    <source>
        <dbReference type="Google" id="ProtNLM"/>
    </source>
</evidence>
<keyword evidence="1" id="KW-0472">Membrane</keyword>
<name>A0A1F6DHG2_9BACT</name>
<keyword evidence="1" id="KW-0812">Transmembrane</keyword>
<evidence type="ECO:0000313" key="2">
    <source>
        <dbReference type="EMBL" id="OGG60452.1"/>
    </source>
</evidence>
<comment type="caution">
    <text evidence="2">The sequence shown here is derived from an EMBL/GenBank/DDBJ whole genome shotgun (WGS) entry which is preliminary data.</text>
</comment>
<reference evidence="2 3" key="1">
    <citation type="journal article" date="2016" name="Nat. Commun.">
        <title>Thousands of microbial genomes shed light on interconnected biogeochemical processes in an aquifer system.</title>
        <authorList>
            <person name="Anantharaman K."/>
            <person name="Brown C.T."/>
            <person name="Hug L.A."/>
            <person name="Sharon I."/>
            <person name="Castelle C.J."/>
            <person name="Probst A.J."/>
            <person name="Thomas B.C."/>
            <person name="Singh A."/>
            <person name="Wilkins M.J."/>
            <person name="Karaoz U."/>
            <person name="Brodie E.L."/>
            <person name="Williams K.H."/>
            <person name="Hubbard S.S."/>
            <person name="Banfield J.F."/>
        </authorList>
    </citation>
    <scope>NUCLEOTIDE SEQUENCE [LARGE SCALE GENOMIC DNA]</scope>
</reference>
<evidence type="ECO:0000256" key="1">
    <source>
        <dbReference type="SAM" id="Phobius"/>
    </source>
</evidence>
<dbReference type="EMBL" id="MFLF01000005">
    <property type="protein sequence ID" value="OGG60452.1"/>
    <property type="molecule type" value="Genomic_DNA"/>
</dbReference>